<keyword evidence="1" id="KW-1133">Transmembrane helix</keyword>
<evidence type="ECO:0000256" key="1">
    <source>
        <dbReference type="SAM" id="Phobius"/>
    </source>
</evidence>
<reference evidence="2" key="2">
    <citation type="journal article" date="2015" name="Fish Shellfish Immunol.">
        <title>Early steps in the European eel (Anguilla anguilla)-Vibrio vulnificus interaction in the gills: Role of the RtxA13 toxin.</title>
        <authorList>
            <person name="Callol A."/>
            <person name="Pajuelo D."/>
            <person name="Ebbesson L."/>
            <person name="Teles M."/>
            <person name="MacKenzie S."/>
            <person name="Amaro C."/>
        </authorList>
    </citation>
    <scope>NUCLEOTIDE SEQUENCE</scope>
</reference>
<keyword evidence="1" id="KW-0472">Membrane</keyword>
<keyword evidence="1" id="KW-0812">Transmembrane</keyword>
<name>A0A0E9X258_ANGAN</name>
<protein>
    <submittedName>
        <fullName evidence="2">Uncharacterized protein</fullName>
    </submittedName>
</protein>
<reference evidence="2" key="1">
    <citation type="submission" date="2014-11" db="EMBL/GenBank/DDBJ databases">
        <authorList>
            <person name="Amaro Gonzalez C."/>
        </authorList>
    </citation>
    <scope>NUCLEOTIDE SEQUENCE</scope>
</reference>
<dbReference type="AlphaFoldDB" id="A0A0E9X258"/>
<feature type="transmembrane region" description="Helical" evidence="1">
    <location>
        <begin position="50"/>
        <end position="71"/>
    </location>
</feature>
<dbReference type="EMBL" id="GBXM01012824">
    <property type="protein sequence ID" value="JAH95753.1"/>
    <property type="molecule type" value="Transcribed_RNA"/>
</dbReference>
<sequence>MLLPCSANVITFTKHSINIVRTFCVNWKEFASVRGAYRNKKSKSVPPESYIARNVAFLFICFFNLFLYLFLFNWRYLGCSSCLVRQQHSIPQHPLPTFTTCIVEEPKTPLHTAVNVRLLFMLVFAYLCLAVCVLPLVVFLVSIISPCMFVI</sequence>
<feature type="transmembrane region" description="Helical" evidence="1">
    <location>
        <begin position="118"/>
        <end position="144"/>
    </location>
</feature>
<proteinExistence type="predicted"/>
<organism evidence="2">
    <name type="scientific">Anguilla anguilla</name>
    <name type="common">European freshwater eel</name>
    <name type="synonym">Muraena anguilla</name>
    <dbReference type="NCBI Taxonomy" id="7936"/>
    <lineage>
        <taxon>Eukaryota</taxon>
        <taxon>Metazoa</taxon>
        <taxon>Chordata</taxon>
        <taxon>Craniata</taxon>
        <taxon>Vertebrata</taxon>
        <taxon>Euteleostomi</taxon>
        <taxon>Actinopterygii</taxon>
        <taxon>Neopterygii</taxon>
        <taxon>Teleostei</taxon>
        <taxon>Anguilliformes</taxon>
        <taxon>Anguillidae</taxon>
        <taxon>Anguilla</taxon>
    </lineage>
</organism>
<accession>A0A0E9X258</accession>
<evidence type="ECO:0000313" key="2">
    <source>
        <dbReference type="EMBL" id="JAH95753.1"/>
    </source>
</evidence>